<evidence type="ECO:0000313" key="13">
    <source>
        <dbReference type="EMBL" id="QBC42376.1"/>
    </source>
</evidence>
<dbReference type="InterPro" id="IPR022346">
    <property type="entry name" value="T2SS_GspH"/>
</dbReference>
<dbReference type="Gene3D" id="3.30.700.10">
    <property type="entry name" value="Glycoprotein, Type 4 Pilin"/>
    <property type="match status" value="1"/>
</dbReference>
<feature type="transmembrane region" description="Helical" evidence="11">
    <location>
        <begin position="20"/>
        <end position="41"/>
    </location>
</feature>
<dbReference type="Pfam" id="PF12019">
    <property type="entry name" value="GspH"/>
    <property type="match status" value="1"/>
</dbReference>
<gene>
    <name evidence="13" type="ORF">C1H71_01565</name>
</gene>
<dbReference type="SUPFAM" id="SSF54523">
    <property type="entry name" value="Pili subunits"/>
    <property type="match status" value="1"/>
</dbReference>
<dbReference type="KEGG" id="ifl:C1H71_01565"/>
<comment type="subcellular location">
    <subcellularLocation>
        <location evidence="1">Cell inner membrane</location>
        <topology evidence="1">Single-pass membrane protein</topology>
    </subcellularLocation>
</comment>
<evidence type="ECO:0000256" key="6">
    <source>
        <dbReference type="ARBA" id="ARBA00022692"/>
    </source>
</evidence>
<dbReference type="GO" id="GO:0015627">
    <property type="term" value="C:type II protein secretion system complex"/>
    <property type="evidence" value="ECO:0007669"/>
    <property type="project" value="InterPro"/>
</dbReference>
<dbReference type="PROSITE" id="PS00409">
    <property type="entry name" value="PROKAR_NTER_METHYL"/>
    <property type="match status" value="1"/>
</dbReference>
<sequence length="222" mass="24146">MMLINKSYQNKSSQEQGFTLIELMITLLIFGILIALAGLSFQGWIKGTELRTYAESFQSAVQQARSEAIKRNGYVELLLTNDQVGANNRQANAVTQSSNGSAWLIRACPDCVNINTEPTNKAPRYPYIDGKNVAEGNSARFNLQADQTLLRFDALGRAHSPLTLIVADTAQRALLADCDRAPAGNSTVKNPARICLRVDEGGNARLCMPDAPESNPATCVRS</sequence>
<dbReference type="AlphaFoldDB" id="A0A7G3G553"/>
<evidence type="ECO:0000256" key="5">
    <source>
        <dbReference type="ARBA" id="ARBA00022519"/>
    </source>
</evidence>
<evidence type="ECO:0000256" key="1">
    <source>
        <dbReference type="ARBA" id="ARBA00004377"/>
    </source>
</evidence>
<proteinExistence type="inferred from homology"/>
<evidence type="ECO:0000256" key="9">
    <source>
        <dbReference type="ARBA" id="ARBA00025772"/>
    </source>
</evidence>
<dbReference type="Pfam" id="PF07963">
    <property type="entry name" value="N_methyl"/>
    <property type="match status" value="1"/>
</dbReference>
<evidence type="ECO:0000313" key="14">
    <source>
        <dbReference type="Proteomes" id="UP000515917"/>
    </source>
</evidence>
<dbReference type="GO" id="GO:0005886">
    <property type="term" value="C:plasma membrane"/>
    <property type="evidence" value="ECO:0007669"/>
    <property type="project" value="UniProtKB-SubCell"/>
</dbReference>
<dbReference type="InterPro" id="IPR012902">
    <property type="entry name" value="N_methyl_site"/>
</dbReference>
<evidence type="ECO:0000256" key="11">
    <source>
        <dbReference type="SAM" id="Phobius"/>
    </source>
</evidence>
<reference evidence="13 14" key="1">
    <citation type="submission" date="2018-01" db="EMBL/GenBank/DDBJ databases">
        <title>Genome sequence of Iodobacter sp. strain PCH194 isolated from Indian Trans-Himalaya.</title>
        <authorList>
            <person name="Kumar V."/>
            <person name="Thakur V."/>
            <person name="Kumar S."/>
            <person name="Singh D."/>
        </authorList>
    </citation>
    <scope>NUCLEOTIDE SEQUENCE [LARGE SCALE GENOMIC DNA]</scope>
    <source>
        <strain evidence="13 14">PCH194</strain>
    </source>
</reference>
<protein>
    <recommendedName>
        <fullName evidence="2">Type II secretion system protein H</fullName>
    </recommendedName>
    <alternativeName>
        <fullName evidence="10">General secretion pathway protein H</fullName>
    </alternativeName>
</protein>
<evidence type="ECO:0000256" key="10">
    <source>
        <dbReference type="ARBA" id="ARBA00030775"/>
    </source>
</evidence>
<evidence type="ECO:0000256" key="7">
    <source>
        <dbReference type="ARBA" id="ARBA00022989"/>
    </source>
</evidence>
<dbReference type="EMBL" id="CP025781">
    <property type="protein sequence ID" value="QBC42376.1"/>
    <property type="molecule type" value="Genomic_DNA"/>
</dbReference>
<name>A0A7G3G553_9NEIS</name>
<dbReference type="NCBIfam" id="TIGR02532">
    <property type="entry name" value="IV_pilin_GFxxxE"/>
    <property type="match status" value="1"/>
</dbReference>
<evidence type="ECO:0000256" key="4">
    <source>
        <dbReference type="ARBA" id="ARBA00022481"/>
    </source>
</evidence>
<evidence type="ECO:0000256" key="8">
    <source>
        <dbReference type="ARBA" id="ARBA00023136"/>
    </source>
</evidence>
<dbReference type="RefSeq" id="WP_130104999.1">
    <property type="nucleotide sequence ID" value="NZ_CP025781.1"/>
</dbReference>
<keyword evidence="3" id="KW-1003">Cell membrane</keyword>
<dbReference type="Proteomes" id="UP000515917">
    <property type="component" value="Chromosome"/>
</dbReference>
<keyword evidence="8 11" id="KW-0472">Membrane</keyword>
<dbReference type="GO" id="GO:0015628">
    <property type="term" value="P:protein secretion by the type II secretion system"/>
    <property type="evidence" value="ECO:0007669"/>
    <property type="project" value="InterPro"/>
</dbReference>
<dbReference type="InterPro" id="IPR045584">
    <property type="entry name" value="Pilin-like"/>
</dbReference>
<keyword evidence="6 11" id="KW-0812">Transmembrane</keyword>
<organism evidence="13 14">
    <name type="scientific">Iodobacter fluviatilis</name>
    <dbReference type="NCBI Taxonomy" id="537"/>
    <lineage>
        <taxon>Bacteria</taxon>
        <taxon>Pseudomonadati</taxon>
        <taxon>Pseudomonadota</taxon>
        <taxon>Betaproteobacteria</taxon>
        <taxon>Neisseriales</taxon>
        <taxon>Chitinibacteraceae</taxon>
        <taxon>Iodobacter</taxon>
    </lineage>
</organism>
<evidence type="ECO:0000256" key="2">
    <source>
        <dbReference type="ARBA" id="ARBA00021549"/>
    </source>
</evidence>
<keyword evidence="5" id="KW-0997">Cell inner membrane</keyword>
<evidence type="ECO:0000259" key="12">
    <source>
        <dbReference type="Pfam" id="PF12019"/>
    </source>
</evidence>
<accession>A0A7G3G553</accession>
<keyword evidence="14" id="KW-1185">Reference proteome</keyword>
<feature type="domain" description="General secretion pathway GspH" evidence="12">
    <location>
        <begin position="54"/>
        <end position="172"/>
    </location>
</feature>
<comment type="similarity">
    <text evidence="9">Belongs to the GSP H family.</text>
</comment>
<keyword evidence="4" id="KW-0488">Methylation</keyword>
<evidence type="ECO:0000256" key="3">
    <source>
        <dbReference type="ARBA" id="ARBA00022475"/>
    </source>
</evidence>
<keyword evidence="7 11" id="KW-1133">Transmembrane helix</keyword>